<accession>A0A1B0CIA9</accession>
<protein>
    <recommendedName>
        <fullName evidence="2">GLTSCR protein conserved domain-containing protein</fullName>
    </recommendedName>
</protein>
<feature type="region of interest" description="Disordered" evidence="1">
    <location>
        <begin position="1979"/>
        <end position="2004"/>
    </location>
</feature>
<dbReference type="GO" id="GO:0016514">
    <property type="term" value="C:SWI/SNF complex"/>
    <property type="evidence" value="ECO:0007669"/>
    <property type="project" value="TreeGrafter"/>
</dbReference>
<feature type="compositionally biased region" description="Polar residues" evidence="1">
    <location>
        <begin position="1468"/>
        <end position="1481"/>
    </location>
</feature>
<proteinExistence type="predicted"/>
<dbReference type="PANTHER" id="PTHR15572:SF0">
    <property type="entry name" value="GLUTAMINE-RICH PROTEIN-RELATED"/>
    <property type="match status" value="1"/>
</dbReference>
<evidence type="ECO:0000259" key="2">
    <source>
        <dbReference type="Pfam" id="PF15249"/>
    </source>
</evidence>
<feature type="region of interest" description="Disordered" evidence="1">
    <location>
        <begin position="1914"/>
        <end position="1934"/>
    </location>
</feature>
<feature type="compositionally biased region" description="Basic and acidic residues" evidence="1">
    <location>
        <begin position="1989"/>
        <end position="2004"/>
    </location>
</feature>
<dbReference type="InterPro" id="IPR052438">
    <property type="entry name" value="Chromatin_remod/trans_coact"/>
</dbReference>
<feature type="region of interest" description="Disordered" evidence="1">
    <location>
        <begin position="974"/>
        <end position="994"/>
    </location>
</feature>
<sequence>MSSGNQLLQIIQGPQIIAPQRQAHIISSAQAIAPQHTQQPGQFVGHQQQQIKNNKAPQQILPKPTTTVLQVTPGGKNTTTVAKGTLQIGHHQPNPSQQQQTQLQTQIVQSQAPQVVQQAQQSAPPHQVISAAAQTTATANATQGNIILPTGGLNTQPLLVNQMPVIVQQNTPQGVQFILRPSAPQITAPGLVIHNTRPQLPPPQPQQLLRIVNANGSMQLAAATPTFIVSSQANLIQQNLQGIKTNTGTPLTQLGGLQAQRQPQQIAAAINQHLIGQSVAQIQNLQLNGNLTHIQMPNGLNGQFISQLPSQFQQSLTGFNQLNQNISLNQISSTNLSQIAAAAAASQNMAAFQSPPPPQQPHGGDLVVSAQMQFTAQHQNTITVSQAQQLAQQQIPPIPISPIMSPQHPTILQSVTPEPVRNPPTPVKHTAHGKMQQVEKIDSKNEGSSGGGKHDSASGKATSVSTSKPKKAKKSKKKQSSSNSDTGGAIMSTGKLDLANVMKLCGIMDDDDLMDGEMDMPMTTADPQMEIKETSPQMQQEQNVASTAGDIMITIPFSGQNTDIPFSFTIPNSVENSDTMQQQQQKVTTAVAKVTPELKSDPVVQTVQTNSTPGSGAPFMITIDSTEGTLGQPYTISIPHIPSSDSGEKSGVIVSGQSMATDAGGSVGITLPQTSMCVPTFVNTVLSSTVTPTLQSQINEIQNQLMGVVTPTTTTTASSVPSTTASTANTSTVVTIATPTTPTSTTSSTTPPGGTGGGGSNKKKSSKKNSKKLEKAVKNLVGVVPGQIGNIQISQVDGTKAAPMSAKNVIDNQIQITPIMDTTKGQLQQMTSVAPQQQIIVSASQQVVGLPNIVTTASSGAGTNVVHQPQILQHQIATAAPIQSVAAPNVVNLQPNIVQPNVQINLPNNLQPQIAPHPLMPQLTGALSLSLAEDGRLFLRHDANAPQDAQSQVILQTILSGALGNVTLITEPPNVEKQQPQQQQQQVLAQQQQSTPVQNQPKIFTNNIIAPQKSLPTQQSIVTTHQGKSIVIPAAAAQASTAHFIPQTPTSAATTIASGGSQQLSSALFSTAQGQILQQTSPVVTQNTIFSSQSSQQPQSVQLTTTASVIQQPEVQQGLKNVRKVQQATAQLQTSTATISPQSTAVLMNPNMPKFVELPKIGPNQQLFSLNTITNQITQINPGLTTASLGPMERLLIVPAGINAQQLAQCLLQGQIHFNNIGQVNQAQDRIESTQQSQMNSQKLPTVAGPQVSSSTLQITTTAATSVSNHQSAVQQQQLSQLPKDPPKVTAAAVKVSENKVKKAAKVKKLKPVSEAKVIKMTQPTKNVVMMENRTLQKCNHFNDSSTKAQGRALVHPCTVSSAVATSNALSTSLGNVQLNTTVVCSTPTTSSVHVPNTAIVRPSIISNNARHQASSTNAHSHPIISPAINQAQPQQQPQVVQPMIPSPSPDHHAHHQQPLIQPKVHSQPANAANSKNHATGSTGGSLPPLVSVNTTLPRVQTIQLTPQKQQMLKDVQMKIQTLSGKLQNKTLLSTLTIPMDYDATSSVYNQPLPTLTNLHAMTDADIHAALQRLFLEQQKILATGKIIPTIPTSHSFPTMAPAAVPTTQLQVAVALPKQSATPGGGFLPSPIEITPPMAIKQEIHPSPAVAVTAATASTASPTILLTNAKILPGNSSHQLLAPNVNAESISAPQMSPKMKIPRQCLFERQLAVDQEGCTNPDAKTPFHSKEDAIKRLIRYHCTYGDGENEEEVQSEMEAFEKTANQFQDQFNGMINKYQLLLMKESTHHVQTSELMMIDRLLVSDIQKEILNIQMNISNDLNVSAKVQESSSEAGEIVPPSHVKSEVKCEVKKEDVIVESKSVSDVSSTAGAAAGDVTTSAQNRPPSRATTAVAAAAAAASDVKHVSVVHYGTANSGSSGTNQLSAKNPSSDTKKEMEQFDIESEITPSFIMKKCESAPTKNQDLVEDGYQFGLDYYQQQQQQQQQDVAIKDAEPPDEDSKPEPYDEWLCIQKELGYISESNKRNEMKLSEISMGTSPNSSPLDHSKSVEKQLSEIFDHHSPKSVEHQLNDLFNPPSTSAKSNTESIVTSNSPLSEFFNTDSIVGNAGDKSVETRLEAMFGEAPEDDKADLVETRLEALFQGATQDSTTSYTAINPHTANNLHPGMLQSNMNKRQWNNGDILMSPASGNDSGESTCFPKRSFMGTAADNFVDSTTHMGNNNRWMSDYSNTPTMDHHPHSLDHQQPSSQQYDFMGDTMDCVLGETNQHHHTGEDGNDGNQ</sequence>
<feature type="region of interest" description="Disordered" evidence="1">
    <location>
        <begin position="1868"/>
        <end position="1888"/>
    </location>
</feature>
<keyword evidence="4" id="KW-1185">Reference proteome</keyword>
<feature type="region of interest" description="Disordered" evidence="1">
    <location>
        <begin position="398"/>
        <end position="491"/>
    </location>
</feature>
<dbReference type="InterPro" id="IPR015671">
    <property type="entry name" value="GSCR1_dom"/>
</dbReference>
<name>A0A1B0CIA9_LUTLO</name>
<dbReference type="Pfam" id="PF15249">
    <property type="entry name" value="GLTSCR1"/>
    <property type="match status" value="1"/>
</dbReference>
<evidence type="ECO:0000256" key="1">
    <source>
        <dbReference type="SAM" id="MobiDB-lite"/>
    </source>
</evidence>
<feature type="domain" description="GLTSCR protein conserved" evidence="2">
    <location>
        <begin position="1714"/>
        <end position="1812"/>
    </location>
</feature>
<dbReference type="EMBL" id="AJWK01013156">
    <property type="status" value="NOT_ANNOTATED_CDS"/>
    <property type="molecule type" value="Genomic_DNA"/>
</dbReference>
<feature type="compositionally biased region" description="Polar residues" evidence="1">
    <location>
        <begin position="1914"/>
        <end position="1931"/>
    </location>
</feature>
<dbReference type="Proteomes" id="UP000092461">
    <property type="component" value="Unassembled WGS sequence"/>
</dbReference>
<dbReference type="PANTHER" id="PTHR15572">
    <property type="entry name" value="GLIOMA TUMOR SUPPRESSOR CANDIDATE REGION GENE 1"/>
    <property type="match status" value="1"/>
</dbReference>
<dbReference type="GO" id="GO:0045893">
    <property type="term" value="P:positive regulation of DNA-templated transcription"/>
    <property type="evidence" value="ECO:0007669"/>
    <property type="project" value="TreeGrafter"/>
</dbReference>
<feature type="compositionally biased region" description="Basic residues" evidence="1">
    <location>
        <begin position="468"/>
        <end position="479"/>
    </location>
</feature>
<dbReference type="VEuPathDB" id="VectorBase:LLOJ004171"/>
<dbReference type="VEuPathDB" id="VectorBase:LLONM1_011092"/>
<organism evidence="3 4">
    <name type="scientific">Lutzomyia longipalpis</name>
    <name type="common">Sand fly</name>
    <dbReference type="NCBI Taxonomy" id="7200"/>
    <lineage>
        <taxon>Eukaryota</taxon>
        <taxon>Metazoa</taxon>
        <taxon>Ecdysozoa</taxon>
        <taxon>Arthropoda</taxon>
        <taxon>Hexapoda</taxon>
        <taxon>Insecta</taxon>
        <taxon>Pterygota</taxon>
        <taxon>Neoptera</taxon>
        <taxon>Endopterygota</taxon>
        <taxon>Diptera</taxon>
        <taxon>Nematocera</taxon>
        <taxon>Psychodoidea</taxon>
        <taxon>Psychodidae</taxon>
        <taxon>Lutzomyia</taxon>
        <taxon>Lutzomyia</taxon>
    </lineage>
</organism>
<feature type="compositionally biased region" description="Low complexity" evidence="1">
    <location>
        <begin position="736"/>
        <end position="752"/>
    </location>
</feature>
<evidence type="ECO:0000313" key="3">
    <source>
        <dbReference type="EnsemblMetazoa" id="LLOJ004171-PA"/>
    </source>
</evidence>
<feature type="region of interest" description="Disordered" evidence="1">
    <location>
        <begin position="1431"/>
        <end position="1487"/>
    </location>
</feature>
<dbReference type="EnsemblMetazoa" id="LLOJ004171-RA">
    <property type="protein sequence ID" value="LLOJ004171-PA"/>
    <property type="gene ID" value="LLOJ004171"/>
</dbReference>
<feature type="compositionally biased region" description="Basic residues" evidence="1">
    <location>
        <begin position="761"/>
        <end position="770"/>
    </location>
</feature>
<feature type="compositionally biased region" description="Low complexity" evidence="1">
    <location>
        <begin position="398"/>
        <end position="407"/>
    </location>
</feature>
<feature type="compositionally biased region" description="Low complexity" evidence="1">
    <location>
        <begin position="1431"/>
        <end position="1444"/>
    </location>
</feature>
<feature type="region of interest" description="Disordered" evidence="1">
    <location>
        <begin position="2227"/>
        <end position="2246"/>
    </location>
</feature>
<evidence type="ECO:0000313" key="4">
    <source>
        <dbReference type="Proteomes" id="UP000092461"/>
    </source>
</evidence>
<feature type="compositionally biased region" description="Low complexity" evidence="1">
    <location>
        <begin position="978"/>
        <end position="994"/>
    </location>
</feature>
<feature type="region of interest" description="Disordered" evidence="1">
    <location>
        <begin position="736"/>
        <end position="772"/>
    </location>
</feature>
<reference evidence="3" key="1">
    <citation type="submission" date="2020-05" db="UniProtKB">
        <authorList>
            <consortium name="EnsemblMetazoa"/>
        </authorList>
    </citation>
    <scope>IDENTIFICATION</scope>
    <source>
        <strain evidence="3">Jacobina</strain>
    </source>
</reference>